<name>A0A833UX27_ACIBZ</name>
<dbReference type="EMBL" id="WNDP01000016">
    <property type="protein sequence ID" value="KAF1026930.1"/>
    <property type="molecule type" value="Genomic_DNA"/>
</dbReference>
<evidence type="ECO:0000313" key="1">
    <source>
        <dbReference type="EMBL" id="KAF1026930.1"/>
    </source>
</evidence>
<evidence type="ECO:0000313" key="2">
    <source>
        <dbReference type="Proteomes" id="UP000490535"/>
    </source>
</evidence>
<comment type="caution">
    <text evidence="1">The sequence shown here is derived from an EMBL/GenBank/DDBJ whole genome shotgun (WGS) entry which is preliminary data.</text>
</comment>
<accession>A0A833UX27</accession>
<protein>
    <submittedName>
        <fullName evidence="1">Uncharacterized protein</fullName>
    </submittedName>
</protein>
<reference evidence="2" key="1">
    <citation type="journal article" date="2020" name="MBio">
        <title>Horizontal gene transfer to a defensive symbiont with a reduced genome amongst a multipartite beetle microbiome.</title>
        <authorList>
            <person name="Waterworth S.C."/>
            <person name="Florez L.V."/>
            <person name="Rees E.R."/>
            <person name="Hertweck C."/>
            <person name="Kaltenpoth M."/>
            <person name="Kwan J.C."/>
        </authorList>
    </citation>
    <scope>NUCLEOTIDE SEQUENCE [LARGE SCALE GENOMIC DNA]</scope>
</reference>
<proteinExistence type="predicted"/>
<dbReference type="AlphaFoldDB" id="A0A833UX27"/>
<dbReference type="Proteomes" id="UP000490535">
    <property type="component" value="Unassembled WGS sequence"/>
</dbReference>
<sequence>MAKKYNLYPIKIIKDWQGEDWNVYEEKHLINGVMIYKGRMSEQVYGSNQGNILTSELADYIKQNSSMKLDDLAGQLGVSKHVLTRFRRELNIQRKKQKADYEWVYAHQDELFTESFETLFEKYGLTKKQVKWYARYLQRCKGIAGPLKRRSLHKVVEREKMFLQHKDEIVHCNTIVELAEQFNVHISIARDIHLRMCEENQSPTTGIQRAQRRKERKQWFLDNKDLLLNSGQTDKSLALQLNMTESQLQKAKAYVRKELGIVVETKVPDYDWVRQHQFELENLERKQIQELFQITKGQVDYRRNLLKKLKQNET</sequence>
<organism evidence="1 2">
    <name type="scientific">Acinetobacter bereziniae</name>
    <name type="common">Acinetobacter genomosp. 10</name>
    <dbReference type="NCBI Taxonomy" id="106648"/>
    <lineage>
        <taxon>Bacteria</taxon>
        <taxon>Pseudomonadati</taxon>
        <taxon>Pseudomonadota</taxon>
        <taxon>Gammaproteobacteria</taxon>
        <taxon>Moraxellales</taxon>
        <taxon>Moraxellaceae</taxon>
        <taxon>Acinetobacter</taxon>
    </lineage>
</organism>
<gene>
    <name evidence="1" type="ORF">GAK29_01014</name>
</gene>